<accession>A0A2T7G3V0</accession>
<dbReference type="EMBL" id="QCYH01000011">
    <property type="protein sequence ID" value="PVA09092.1"/>
    <property type="molecule type" value="Genomic_DNA"/>
</dbReference>
<sequence length="328" mass="36478">MPLAQLLPHLDRLAQDALALWDLPEGAIARRINVSENTTYRVDAPGRRAILRIHRAGYHSRAAITSELDWIAALDRDRAIAVPGMHPGRDGQLIQSARIAGQGPRRRMVLFDFVPGRHPEEGGDLAPGFEQLGAIAARCHIHARGWRRPAGFERPAWDLEAVFGPAAPWGDWRAAPHVTPGIRDLLEEVQERLEARLARFGRGAGRYGLIHSDMRLANVLIGPEGPRLIDFDDCGFGWFLYDFAAAVSFVEDDPRLPALKAAWLRGYERICPLAPEDKAEMDSFIMLRRMALLAWIGSRRDAPEPQSLAPHFARGTEGLARRWLGGGL</sequence>
<keyword evidence="3" id="KW-0808">Transferase</keyword>
<dbReference type="Proteomes" id="UP000244446">
    <property type="component" value="Unassembled WGS sequence"/>
</dbReference>
<proteinExistence type="inferred from homology"/>
<evidence type="ECO:0000313" key="4">
    <source>
        <dbReference type="Proteomes" id="UP000244446"/>
    </source>
</evidence>
<name>A0A2T7G3V0_9RHOB</name>
<dbReference type="Gene3D" id="1.20.1270.170">
    <property type="match status" value="1"/>
</dbReference>
<gene>
    <name evidence="3" type="ORF">DC366_15335</name>
</gene>
<comment type="similarity">
    <text evidence="1">Belongs to the pseudomonas-type ThrB family.</text>
</comment>
<dbReference type="GO" id="GO:0009088">
    <property type="term" value="P:threonine biosynthetic process"/>
    <property type="evidence" value="ECO:0007669"/>
    <property type="project" value="TreeGrafter"/>
</dbReference>
<dbReference type="InterPro" id="IPR050249">
    <property type="entry name" value="Pseudomonas-type_ThrB"/>
</dbReference>
<dbReference type="PANTHER" id="PTHR21064:SF6">
    <property type="entry name" value="AMINOGLYCOSIDE PHOSPHOTRANSFERASE DOMAIN-CONTAINING PROTEIN"/>
    <property type="match status" value="1"/>
</dbReference>
<dbReference type="SUPFAM" id="SSF56112">
    <property type="entry name" value="Protein kinase-like (PK-like)"/>
    <property type="match status" value="1"/>
</dbReference>
<evidence type="ECO:0000259" key="2">
    <source>
        <dbReference type="Pfam" id="PF01636"/>
    </source>
</evidence>
<keyword evidence="4" id="KW-1185">Reference proteome</keyword>
<dbReference type="AlphaFoldDB" id="A0A2T7G3V0"/>
<dbReference type="Gene3D" id="1.10.510.10">
    <property type="entry name" value="Transferase(Phosphotransferase) domain 1"/>
    <property type="match status" value="1"/>
</dbReference>
<reference evidence="3 4" key="1">
    <citation type="submission" date="2018-04" db="EMBL/GenBank/DDBJ databases">
        <title>Pelagivirga bohaiensis gen. nov., sp. nov., a bacterium isolated from the Bohai Sea.</title>
        <authorList>
            <person name="Ji X."/>
        </authorList>
    </citation>
    <scope>NUCLEOTIDE SEQUENCE [LARGE SCALE GENOMIC DNA]</scope>
    <source>
        <strain evidence="3 4">BH-SD19</strain>
    </source>
</reference>
<evidence type="ECO:0000313" key="3">
    <source>
        <dbReference type="EMBL" id="PVA09092.1"/>
    </source>
</evidence>
<dbReference type="GO" id="GO:0004413">
    <property type="term" value="F:homoserine kinase activity"/>
    <property type="evidence" value="ECO:0007669"/>
    <property type="project" value="TreeGrafter"/>
</dbReference>
<dbReference type="InterPro" id="IPR011009">
    <property type="entry name" value="Kinase-like_dom_sf"/>
</dbReference>
<protein>
    <submittedName>
        <fullName evidence="3">Aminoglycoside phosphotransferase</fullName>
    </submittedName>
</protein>
<evidence type="ECO:0000256" key="1">
    <source>
        <dbReference type="ARBA" id="ARBA00038240"/>
    </source>
</evidence>
<comment type="caution">
    <text evidence="3">The sequence shown here is derived from an EMBL/GenBank/DDBJ whole genome shotgun (WGS) entry which is preliminary data.</text>
</comment>
<dbReference type="PANTHER" id="PTHR21064">
    <property type="entry name" value="AMINOGLYCOSIDE PHOSPHOTRANSFERASE DOMAIN-CONTAINING PROTEIN-RELATED"/>
    <property type="match status" value="1"/>
</dbReference>
<feature type="domain" description="Aminoglycoside phosphotransferase" evidence="2">
    <location>
        <begin position="35"/>
        <end position="272"/>
    </location>
</feature>
<dbReference type="Gene3D" id="3.30.200.70">
    <property type="match status" value="1"/>
</dbReference>
<organism evidence="3 4">
    <name type="scientific">Pelagivirga sediminicola</name>
    <dbReference type="NCBI Taxonomy" id="2170575"/>
    <lineage>
        <taxon>Bacteria</taxon>
        <taxon>Pseudomonadati</taxon>
        <taxon>Pseudomonadota</taxon>
        <taxon>Alphaproteobacteria</taxon>
        <taxon>Rhodobacterales</taxon>
        <taxon>Paracoccaceae</taxon>
        <taxon>Pelagivirga</taxon>
    </lineage>
</organism>
<dbReference type="InterPro" id="IPR002575">
    <property type="entry name" value="Aminoglycoside_PTrfase"/>
</dbReference>
<dbReference type="Pfam" id="PF01636">
    <property type="entry name" value="APH"/>
    <property type="match status" value="1"/>
</dbReference>